<organism evidence="1 2">
    <name type="scientific">Amphibalanus amphitrite</name>
    <name type="common">Striped barnacle</name>
    <name type="synonym">Balanus amphitrite</name>
    <dbReference type="NCBI Taxonomy" id="1232801"/>
    <lineage>
        <taxon>Eukaryota</taxon>
        <taxon>Metazoa</taxon>
        <taxon>Ecdysozoa</taxon>
        <taxon>Arthropoda</taxon>
        <taxon>Crustacea</taxon>
        <taxon>Multicrustacea</taxon>
        <taxon>Cirripedia</taxon>
        <taxon>Thoracica</taxon>
        <taxon>Thoracicalcarea</taxon>
        <taxon>Balanomorpha</taxon>
        <taxon>Balanoidea</taxon>
        <taxon>Balanidae</taxon>
        <taxon>Amphibalaninae</taxon>
        <taxon>Amphibalanus</taxon>
    </lineage>
</organism>
<name>A0A6A4XG19_AMPAM</name>
<dbReference type="EMBL" id="VIIS01000075">
    <property type="protein sequence ID" value="KAF0313621.1"/>
    <property type="molecule type" value="Genomic_DNA"/>
</dbReference>
<evidence type="ECO:0000313" key="2">
    <source>
        <dbReference type="Proteomes" id="UP000440578"/>
    </source>
</evidence>
<comment type="caution">
    <text evidence="1">The sequence shown here is derived from an EMBL/GenBank/DDBJ whole genome shotgun (WGS) entry which is preliminary data.</text>
</comment>
<keyword evidence="2" id="KW-1185">Reference proteome</keyword>
<protein>
    <submittedName>
        <fullName evidence="1">Uncharacterized protein</fullName>
    </submittedName>
</protein>
<accession>A0A6A4XG19</accession>
<dbReference type="AlphaFoldDB" id="A0A6A4XG19"/>
<evidence type="ECO:0000313" key="1">
    <source>
        <dbReference type="EMBL" id="KAF0313621.1"/>
    </source>
</evidence>
<reference evidence="1 2" key="1">
    <citation type="submission" date="2019-07" db="EMBL/GenBank/DDBJ databases">
        <title>Draft genome assembly of a fouling barnacle, Amphibalanus amphitrite (Darwin, 1854): The first reference genome for Thecostraca.</title>
        <authorList>
            <person name="Kim W."/>
        </authorList>
    </citation>
    <scope>NUCLEOTIDE SEQUENCE [LARGE SCALE GENOMIC DNA]</scope>
    <source>
        <strain evidence="1">SNU_AA5</strain>
        <tissue evidence="1">Soma without cirri and trophi</tissue>
    </source>
</reference>
<gene>
    <name evidence="1" type="ORF">FJT64_015855</name>
</gene>
<dbReference type="Proteomes" id="UP000440578">
    <property type="component" value="Unassembled WGS sequence"/>
</dbReference>
<proteinExistence type="predicted"/>
<sequence>MDGSSGHSRWKQAGDIEDDQVMVASVVPLRITDERGAVVWYNHTPNSNRFCRPISVKFLKENRSTVLKEMELIQTQIAALRPLKLEHATCRYSLSLTMVDGKVVNLLTET</sequence>